<feature type="transmembrane region" description="Helical" evidence="7">
    <location>
        <begin position="982"/>
        <end position="1003"/>
    </location>
</feature>
<dbReference type="Pfam" id="PF01925">
    <property type="entry name" value="TauE"/>
    <property type="match status" value="2"/>
</dbReference>
<evidence type="ECO:0000313" key="8">
    <source>
        <dbReference type="EMBL" id="GLI67502.1"/>
    </source>
</evidence>
<feature type="transmembrane region" description="Helical" evidence="7">
    <location>
        <begin position="808"/>
        <end position="829"/>
    </location>
</feature>
<feature type="region of interest" description="Disordered" evidence="6">
    <location>
        <begin position="675"/>
        <end position="694"/>
    </location>
</feature>
<keyword evidence="9" id="KW-1185">Reference proteome</keyword>
<feature type="region of interest" description="Disordered" evidence="6">
    <location>
        <begin position="315"/>
        <end position="345"/>
    </location>
</feature>
<feature type="transmembrane region" description="Helical" evidence="7">
    <location>
        <begin position="954"/>
        <end position="976"/>
    </location>
</feature>
<evidence type="ECO:0000256" key="4">
    <source>
        <dbReference type="ARBA" id="ARBA00022989"/>
    </source>
</evidence>
<proteinExistence type="inferred from homology"/>
<dbReference type="PANTHER" id="PTHR14255">
    <property type="entry name" value="CEREBLON"/>
    <property type="match status" value="1"/>
</dbReference>
<gene>
    <name evidence="8" type="ORF">VaNZ11_011704</name>
</gene>
<accession>A0ABQ5SC52</accession>
<evidence type="ECO:0000256" key="5">
    <source>
        <dbReference type="ARBA" id="ARBA00023136"/>
    </source>
</evidence>
<keyword evidence="3 7" id="KW-0812">Transmembrane</keyword>
<protein>
    <submittedName>
        <fullName evidence="8">Uncharacterized protein</fullName>
    </submittedName>
</protein>
<feature type="compositionally biased region" description="Low complexity" evidence="6">
    <location>
        <begin position="583"/>
        <end position="596"/>
    </location>
</feature>
<feature type="region of interest" description="Disordered" evidence="6">
    <location>
        <begin position="844"/>
        <end position="887"/>
    </location>
</feature>
<comment type="subcellular location">
    <subcellularLocation>
        <location evidence="1">Membrane</location>
        <topology evidence="1">Multi-pass membrane protein</topology>
    </subcellularLocation>
</comment>
<evidence type="ECO:0000256" key="3">
    <source>
        <dbReference type="ARBA" id="ARBA00022692"/>
    </source>
</evidence>
<feature type="compositionally biased region" description="Acidic residues" evidence="6">
    <location>
        <begin position="547"/>
        <end position="557"/>
    </location>
</feature>
<sequence length="1060" mass="108896">MGQLLGVESPFQPDARSLLGLIISALIGAVATAAGVGGGAIYIPLFNVLVGFALKPSTALSQACITAGSLAAVATNLPRTHPSVAAAPLIDFPLMLMLTPLLLVGVGIGVLLNVALPSWLLNILLLVLLILLLSQAVAKGRALWVQETKRAQAATEAAARHDTDAESRASGAGVREALLPPGHHRSFDQPAIAPATSASAGPLGLRFRRGLAYTGTRGPVALEPDQEASFSCLEGLETDGAVGVSHETAAFGISGVTGGSSSVGPSRRRAVDLSWDCMEGVGVAGGAARCETPSSTSTMPLSSFAAAASKALPPMDVDEDLGAGPSQSGPRNAVSPRVLSPASSLMPAPSWRAFNELGALEFETDLEGDSDFEGAGTAGSVVGWHMRSTRTSGFGSGTASPALLPPTAQMLSLLLRRPLPAQLQMSPSTARGLRASIQRRGARRSSFDQATGADLPAAAAVEMDEETGPGGDSWLQRRSKWRSRFPPGALPHRGASGAALLPAHGYPGSSFLLPPVQQPPPSPGTALRASGSGVMRLRRRSQRDGGNDIDDGGEGLDEPLLGLQGEVVGQAGGASPDPRAEYGGAPAAPGAATAAGGDPGGGGFTAADPYRPTLRLATLHEESDDRVEGGTSGGGVGPRLARGGVELPSQLPFTGVSTTTDSSSQSLALPTSQLAGDWDPLRRSSPQPNNAASPALYVRHDGSGRTLVDVSPDVSVPRRESVGQSACIQIELFPDVEADRRRLGSWQGQADRVRRITAAAVRQWADEWAAALSRIPRRFACGLVGAWVVYLVLQGARAFQPQCSPSWWALFTIQIVSMLGISGVALVMAATALSKHAEAAVATASESRAEDKQGAPGQAENRSGTARWKQQQQQQQEQLERNERNKRVQGIHAVEPTLMIEPALEGTAALLVLRAPLTTFCATFGAGLTGGLLGLGGGMVMGPLLLQIGVQPQVTAASSGAMVLFSSSAALIQFALLHRLNGAYAGVFAAASLVAGVAGTHAVARAIKRSGRPSIVVLALAGVMGIGTVCVAIFGLHQAANQLRTGELGFAGICNISGGK</sequence>
<feature type="region of interest" description="Disordered" evidence="6">
    <location>
        <begin position="511"/>
        <end position="606"/>
    </location>
</feature>
<name>A0ABQ5SC52_9CHLO</name>
<feature type="transmembrane region" description="Helical" evidence="7">
    <location>
        <begin position="118"/>
        <end position="138"/>
    </location>
</feature>
<evidence type="ECO:0000256" key="7">
    <source>
        <dbReference type="SAM" id="Phobius"/>
    </source>
</evidence>
<feature type="transmembrane region" description="Helical" evidence="7">
    <location>
        <begin position="1015"/>
        <end position="1036"/>
    </location>
</feature>
<feature type="transmembrane region" description="Helical" evidence="7">
    <location>
        <begin position="89"/>
        <end position="112"/>
    </location>
</feature>
<comment type="caution">
    <text evidence="8">The sequence shown here is derived from an EMBL/GenBank/DDBJ whole genome shotgun (WGS) entry which is preliminary data.</text>
</comment>
<evidence type="ECO:0000256" key="6">
    <source>
        <dbReference type="SAM" id="MobiDB-lite"/>
    </source>
</evidence>
<evidence type="ECO:0000313" key="9">
    <source>
        <dbReference type="Proteomes" id="UP001165090"/>
    </source>
</evidence>
<keyword evidence="4 7" id="KW-1133">Transmembrane helix</keyword>
<feature type="region of interest" description="Disordered" evidence="6">
    <location>
        <begin position="422"/>
        <end position="452"/>
    </location>
</feature>
<evidence type="ECO:0000256" key="1">
    <source>
        <dbReference type="ARBA" id="ARBA00004141"/>
    </source>
</evidence>
<comment type="similarity">
    <text evidence="2">Belongs to the 4-toluene sulfonate uptake permease (TSUP) (TC 2.A.102) family.</text>
</comment>
<dbReference type="InterPro" id="IPR002781">
    <property type="entry name" value="TM_pro_TauE-like"/>
</dbReference>
<dbReference type="Proteomes" id="UP001165090">
    <property type="component" value="Unassembled WGS sequence"/>
</dbReference>
<keyword evidence="5 7" id="KW-0472">Membrane</keyword>
<organism evidence="8 9">
    <name type="scientific">Volvox africanus</name>
    <dbReference type="NCBI Taxonomy" id="51714"/>
    <lineage>
        <taxon>Eukaryota</taxon>
        <taxon>Viridiplantae</taxon>
        <taxon>Chlorophyta</taxon>
        <taxon>core chlorophytes</taxon>
        <taxon>Chlorophyceae</taxon>
        <taxon>CS clade</taxon>
        <taxon>Chlamydomonadales</taxon>
        <taxon>Volvocaceae</taxon>
        <taxon>Volvox</taxon>
    </lineage>
</organism>
<dbReference type="EMBL" id="BSDZ01000078">
    <property type="protein sequence ID" value="GLI67502.1"/>
    <property type="molecule type" value="Genomic_DNA"/>
</dbReference>
<dbReference type="PANTHER" id="PTHR14255:SF3">
    <property type="entry name" value="SULFITE EXPORTER TAUE_SAFE FAMILY PROTEIN 5-RELATED"/>
    <property type="match status" value="1"/>
</dbReference>
<reference evidence="8 9" key="1">
    <citation type="journal article" date="2023" name="IScience">
        <title>Expanded male sex-determining region conserved during the evolution of homothallism in the green alga Volvox.</title>
        <authorList>
            <person name="Yamamoto K."/>
            <person name="Matsuzaki R."/>
            <person name="Mahakham W."/>
            <person name="Heman W."/>
            <person name="Sekimoto H."/>
            <person name="Kawachi M."/>
            <person name="Minakuchi Y."/>
            <person name="Toyoda A."/>
            <person name="Nozaki H."/>
        </authorList>
    </citation>
    <scope>NUCLEOTIDE SEQUENCE [LARGE SCALE GENOMIC DNA]</scope>
    <source>
        <strain evidence="8 9">NIES-4468</strain>
    </source>
</reference>
<feature type="transmembrane region" description="Helical" evidence="7">
    <location>
        <begin position="21"/>
        <end position="45"/>
    </location>
</feature>
<evidence type="ECO:0000256" key="2">
    <source>
        <dbReference type="ARBA" id="ARBA00009142"/>
    </source>
</evidence>